<dbReference type="AlphaFoldDB" id="A0A3B0NDC3"/>
<dbReference type="GO" id="GO:0043022">
    <property type="term" value="F:ribosome binding"/>
    <property type="evidence" value="ECO:0007669"/>
    <property type="project" value="InterPro"/>
</dbReference>
<protein>
    <submittedName>
        <fullName evidence="6">DNA-binding chaperone, putative</fullName>
    </submittedName>
</protein>
<dbReference type="Pfam" id="PF21884">
    <property type="entry name" value="ZUO1-like_ZHD"/>
    <property type="match status" value="1"/>
</dbReference>
<evidence type="ECO:0000259" key="5">
    <source>
        <dbReference type="PROSITE" id="PS51293"/>
    </source>
</evidence>
<feature type="coiled-coil region" evidence="1">
    <location>
        <begin position="351"/>
        <end position="402"/>
    </location>
</feature>
<sequence>MRLCNHSHNEGLKISPKSSKGTKTIEPAGFTFFLLKEWKLNIDAKQIFEVDNSTKKEDFEFLDLNLEPVRAFSDFCQKYETSSFSYFYKLIWTRIILSDFPSSESESGDEEVSRKRDKKFKSIKTLGFVRNFIAKEKNAYELLNCTDSDETAKIKANYRRLVLLLHPDKGVVQKIPDDLKEYSDKYKVSNISKEEKSELFLLLQDAFTILSDPDMRLEYDSNLPFDEYIPTHEEAKRKDFFLLFGPVFQMNSRWSRVKPVPLLGTNESDDDYVEEFYEFWRCFETLRTFSHAAPHLLEDAESREEKRWMERENLKVQKKLIKKEQLRIQKLIDITQQYDPRLKRRQDRIRNEKLIKQKQAQEAKLLELKRIELEKEQQRLELEKLTEKIKFQKQITKKLRQHMRMIYQKCISLGEIGSTLEKLVTLDYDEMKQFSTQLYDILKLEFDFERCPDNEYLEDLKLLDPKLKELALSNNEEIELSQLFRQISLKINPNQSYNNATTVEPTVTSTVGQSTASKSDNMGEWTKEDLKRLSKGVEINPAGTPGRWNLIAKYVKTKTAPQCIEMSKLIANNSDITPYLYNSSNINDGNTDSGNTNGSNVNGKCVTSTSDTSVNNGVNMSGWSESQQTVSYRTNDFMIRRLKLHLRNIPHILTL</sequence>
<evidence type="ECO:0000313" key="6">
    <source>
        <dbReference type="EMBL" id="SVP94341.1"/>
    </source>
</evidence>
<dbReference type="PANTHER" id="PTHR43999">
    <property type="entry name" value="DNAJ HOMOLOG SUBFAMILY C MEMBER 2"/>
    <property type="match status" value="1"/>
</dbReference>
<dbReference type="Gene3D" id="1.10.10.60">
    <property type="entry name" value="Homeodomain-like"/>
    <property type="match status" value="1"/>
</dbReference>
<dbReference type="SUPFAM" id="SSF46565">
    <property type="entry name" value="Chaperone J-domain"/>
    <property type="match status" value="1"/>
</dbReference>
<dbReference type="EMBL" id="UIVS01000004">
    <property type="protein sequence ID" value="SVP95186.1"/>
    <property type="molecule type" value="Genomic_DNA"/>
</dbReference>
<dbReference type="PROSITE" id="PS51293">
    <property type="entry name" value="SANT"/>
    <property type="match status" value="1"/>
</dbReference>
<feature type="region of interest" description="Disordered" evidence="2">
    <location>
        <begin position="1"/>
        <end position="21"/>
    </location>
</feature>
<keyword evidence="1" id="KW-0175">Coiled coil</keyword>
<dbReference type="InterPro" id="IPR017884">
    <property type="entry name" value="SANT_dom"/>
</dbReference>
<evidence type="ECO:0000259" key="3">
    <source>
        <dbReference type="PROSITE" id="PS50076"/>
    </source>
</evidence>
<dbReference type="GO" id="GO:0003677">
    <property type="term" value="F:DNA binding"/>
    <property type="evidence" value="ECO:0007669"/>
    <property type="project" value="UniProtKB-KW"/>
</dbReference>
<keyword evidence="6" id="KW-0238">DNA-binding</keyword>
<dbReference type="InterPro" id="IPR044634">
    <property type="entry name" value="Zuotin/DnaJC2"/>
</dbReference>
<organism evidence="6">
    <name type="scientific">Theileria annulata</name>
    <dbReference type="NCBI Taxonomy" id="5874"/>
    <lineage>
        <taxon>Eukaryota</taxon>
        <taxon>Sar</taxon>
        <taxon>Alveolata</taxon>
        <taxon>Apicomplexa</taxon>
        <taxon>Aconoidasida</taxon>
        <taxon>Piroplasmida</taxon>
        <taxon>Theileriidae</taxon>
        <taxon>Theileria</taxon>
    </lineage>
</organism>
<feature type="domain" description="J" evidence="3">
    <location>
        <begin position="138"/>
        <end position="223"/>
    </location>
</feature>
<dbReference type="PROSITE" id="PS50090">
    <property type="entry name" value="MYB_LIKE"/>
    <property type="match status" value="1"/>
</dbReference>
<dbReference type="InterPro" id="IPR054076">
    <property type="entry name" value="ZUO1-like_ZHD"/>
</dbReference>
<dbReference type="InterPro" id="IPR001005">
    <property type="entry name" value="SANT/Myb"/>
</dbReference>
<dbReference type="SMART" id="SM00271">
    <property type="entry name" value="DnaJ"/>
    <property type="match status" value="1"/>
</dbReference>
<dbReference type="Gene3D" id="1.10.287.110">
    <property type="entry name" value="DnaJ domain"/>
    <property type="match status" value="1"/>
</dbReference>
<dbReference type="Pfam" id="PF23082">
    <property type="entry name" value="Myb_DNA-binding_2"/>
    <property type="match status" value="1"/>
</dbReference>
<dbReference type="VEuPathDB" id="PiroplasmaDB:TA08255"/>
<dbReference type="EMBL" id="UIVT01000004">
    <property type="protein sequence ID" value="SVP94341.1"/>
    <property type="molecule type" value="Genomic_DNA"/>
</dbReference>
<feature type="domain" description="SANT" evidence="5">
    <location>
        <begin position="520"/>
        <end position="575"/>
    </location>
</feature>
<evidence type="ECO:0000313" key="7">
    <source>
        <dbReference type="EMBL" id="SVP95186.1"/>
    </source>
</evidence>
<evidence type="ECO:0000256" key="1">
    <source>
        <dbReference type="SAM" id="Coils"/>
    </source>
</evidence>
<dbReference type="CDD" id="cd00167">
    <property type="entry name" value="SANT"/>
    <property type="match status" value="1"/>
</dbReference>
<evidence type="ECO:0000259" key="4">
    <source>
        <dbReference type="PROSITE" id="PS50090"/>
    </source>
</evidence>
<dbReference type="CDD" id="cd06257">
    <property type="entry name" value="DnaJ"/>
    <property type="match status" value="1"/>
</dbReference>
<dbReference type="SUPFAM" id="SSF46689">
    <property type="entry name" value="Homeodomain-like"/>
    <property type="match status" value="1"/>
</dbReference>
<dbReference type="InterPro" id="IPR036869">
    <property type="entry name" value="J_dom_sf"/>
</dbReference>
<dbReference type="GO" id="GO:0006450">
    <property type="term" value="P:regulation of translational fidelity"/>
    <property type="evidence" value="ECO:0007669"/>
    <property type="project" value="InterPro"/>
</dbReference>
<gene>
    <name evidence="6" type="ORF">TAT_000334500</name>
    <name evidence="7" type="ORF">TAV_000334300</name>
</gene>
<dbReference type="InterPro" id="IPR001623">
    <property type="entry name" value="DnaJ_domain"/>
</dbReference>
<dbReference type="PROSITE" id="PS50076">
    <property type="entry name" value="DNAJ_2"/>
    <property type="match status" value="1"/>
</dbReference>
<name>A0A3B0NDC3_THEAN</name>
<dbReference type="PANTHER" id="PTHR43999:SF1">
    <property type="entry name" value="DNAJ HOMOLOG SUBFAMILY C MEMBER 2"/>
    <property type="match status" value="1"/>
</dbReference>
<proteinExistence type="predicted"/>
<dbReference type="GO" id="GO:0051083">
    <property type="term" value="P:'de novo' cotranslational protein folding"/>
    <property type="evidence" value="ECO:0007669"/>
    <property type="project" value="InterPro"/>
</dbReference>
<dbReference type="SMART" id="SM00717">
    <property type="entry name" value="SANT"/>
    <property type="match status" value="1"/>
</dbReference>
<feature type="domain" description="Myb-like" evidence="4">
    <location>
        <begin position="517"/>
        <end position="563"/>
    </location>
</feature>
<dbReference type="Pfam" id="PF00226">
    <property type="entry name" value="DnaJ"/>
    <property type="match status" value="1"/>
</dbReference>
<dbReference type="GO" id="GO:0005829">
    <property type="term" value="C:cytosol"/>
    <property type="evidence" value="ECO:0007669"/>
    <property type="project" value="TreeGrafter"/>
</dbReference>
<dbReference type="InterPro" id="IPR009057">
    <property type="entry name" value="Homeodomain-like_sf"/>
</dbReference>
<evidence type="ECO:0000256" key="2">
    <source>
        <dbReference type="SAM" id="MobiDB-lite"/>
    </source>
</evidence>
<accession>A0A3B0NDC3</accession>
<reference evidence="6" key="1">
    <citation type="submission" date="2018-07" db="EMBL/GenBank/DDBJ databases">
        <authorList>
            <person name="Quirk P.G."/>
            <person name="Krulwich T.A."/>
        </authorList>
    </citation>
    <scope>NUCLEOTIDE SEQUENCE</scope>
    <source>
        <strain evidence="6">Anand</strain>
    </source>
</reference>
<dbReference type="GO" id="GO:0030544">
    <property type="term" value="F:Hsp70 protein binding"/>
    <property type="evidence" value="ECO:0007669"/>
    <property type="project" value="InterPro"/>
</dbReference>